<keyword evidence="2" id="KW-0812">Transmembrane</keyword>
<protein>
    <submittedName>
        <fullName evidence="3">Uncharacterized protein</fullName>
    </submittedName>
</protein>
<dbReference type="AlphaFoldDB" id="A0A351U4Y2"/>
<proteinExistence type="predicted"/>
<evidence type="ECO:0000313" key="3">
    <source>
        <dbReference type="EMBL" id="NLW34785.1"/>
    </source>
</evidence>
<name>A0A351U4Y2_9BACT</name>
<dbReference type="Proteomes" id="UP000777265">
    <property type="component" value="Unassembled WGS sequence"/>
</dbReference>
<keyword evidence="2" id="KW-0472">Membrane</keyword>
<reference evidence="3" key="2">
    <citation type="submission" date="2020-01" db="EMBL/GenBank/DDBJ databases">
        <authorList>
            <person name="Campanaro S."/>
        </authorList>
    </citation>
    <scope>NUCLEOTIDE SEQUENCE</scope>
    <source>
        <strain evidence="3">AS06rmzACSIP_7</strain>
    </source>
</reference>
<organism evidence="3 4">
    <name type="scientific">Syntrophorhabdus aromaticivorans</name>
    <dbReference type="NCBI Taxonomy" id="328301"/>
    <lineage>
        <taxon>Bacteria</taxon>
        <taxon>Pseudomonadati</taxon>
        <taxon>Thermodesulfobacteriota</taxon>
        <taxon>Syntrophorhabdia</taxon>
        <taxon>Syntrophorhabdales</taxon>
        <taxon>Syntrophorhabdaceae</taxon>
        <taxon>Syntrophorhabdus</taxon>
    </lineage>
</organism>
<sequence>MKRYGCCWVLAICLMTVFIAPCYSQDIYKVEETTMPAPTGERAMWDTLVMRPAGLVTCLLGLGVSALAMPFAMFTKSEEPMLKALVAEPFSYTFGRPVGDIDPPSPEISQVNPLPAR</sequence>
<comment type="caution">
    <text evidence="3">The sequence shown here is derived from an EMBL/GenBank/DDBJ whole genome shotgun (WGS) entry which is preliminary data.</text>
</comment>
<evidence type="ECO:0000313" key="4">
    <source>
        <dbReference type="Proteomes" id="UP000777265"/>
    </source>
</evidence>
<dbReference type="EMBL" id="JAAYEE010000081">
    <property type="protein sequence ID" value="NLW34785.1"/>
    <property type="molecule type" value="Genomic_DNA"/>
</dbReference>
<feature type="compositionally biased region" description="Polar residues" evidence="1">
    <location>
        <begin position="107"/>
        <end position="117"/>
    </location>
</feature>
<gene>
    <name evidence="3" type="ORF">GXY80_04790</name>
</gene>
<feature type="region of interest" description="Disordered" evidence="1">
    <location>
        <begin position="97"/>
        <end position="117"/>
    </location>
</feature>
<feature type="transmembrane region" description="Helical" evidence="2">
    <location>
        <begin position="48"/>
        <end position="74"/>
    </location>
</feature>
<accession>A0A351U4Y2</accession>
<evidence type="ECO:0000256" key="1">
    <source>
        <dbReference type="SAM" id="MobiDB-lite"/>
    </source>
</evidence>
<keyword evidence="2" id="KW-1133">Transmembrane helix</keyword>
<reference evidence="3" key="1">
    <citation type="journal article" date="2020" name="Biotechnol. Biofuels">
        <title>New insights from the biogas microbiome by comprehensive genome-resolved metagenomics of nearly 1600 species originating from multiple anaerobic digesters.</title>
        <authorList>
            <person name="Campanaro S."/>
            <person name="Treu L."/>
            <person name="Rodriguez-R L.M."/>
            <person name="Kovalovszki A."/>
            <person name="Ziels R.M."/>
            <person name="Maus I."/>
            <person name="Zhu X."/>
            <person name="Kougias P.G."/>
            <person name="Basile A."/>
            <person name="Luo G."/>
            <person name="Schluter A."/>
            <person name="Konstantinidis K.T."/>
            <person name="Angelidaki I."/>
        </authorList>
    </citation>
    <scope>NUCLEOTIDE SEQUENCE</scope>
    <source>
        <strain evidence="3">AS06rmzACSIP_7</strain>
    </source>
</reference>
<evidence type="ECO:0000256" key="2">
    <source>
        <dbReference type="SAM" id="Phobius"/>
    </source>
</evidence>